<accession>A0A8D8M5F4</accession>
<dbReference type="EMBL" id="HBUF01049420">
    <property type="protein sequence ID" value="CAG6621131.1"/>
    <property type="molecule type" value="Transcribed_RNA"/>
</dbReference>
<dbReference type="EMBL" id="HBUF01385940">
    <property type="protein sequence ID" value="CAG6732175.1"/>
    <property type="molecule type" value="Transcribed_RNA"/>
</dbReference>
<name>A0A8D8M5F4_9HEMI</name>
<dbReference type="EMBL" id="HBUF01645596">
    <property type="protein sequence ID" value="CAG6785845.1"/>
    <property type="molecule type" value="Transcribed_RNA"/>
</dbReference>
<dbReference type="EMBL" id="HBUF01049421">
    <property type="protein sequence ID" value="CAG6621132.1"/>
    <property type="molecule type" value="Transcribed_RNA"/>
</dbReference>
<dbReference type="EMBL" id="HBUF01645593">
    <property type="protein sequence ID" value="CAG6785839.1"/>
    <property type="molecule type" value="Transcribed_RNA"/>
</dbReference>
<evidence type="ECO:0000256" key="1">
    <source>
        <dbReference type="SAM" id="MobiDB-lite"/>
    </source>
</evidence>
<organism evidence="2">
    <name type="scientific">Cacopsylla melanoneura</name>
    <dbReference type="NCBI Taxonomy" id="428564"/>
    <lineage>
        <taxon>Eukaryota</taxon>
        <taxon>Metazoa</taxon>
        <taxon>Ecdysozoa</taxon>
        <taxon>Arthropoda</taxon>
        <taxon>Hexapoda</taxon>
        <taxon>Insecta</taxon>
        <taxon>Pterygota</taxon>
        <taxon>Neoptera</taxon>
        <taxon>Paraneoptera</taxon>
        <taxon>Hemiptera</taxon>
        <taxon>Sternorrhyncha</taxon>
        <taxon>Psylloidea</taxon>
        <taxon>Psyllidae</taxon>
        <taxon>Psyllinae</taxon>
        <taxon>Cacopsylla</taxon>
    </lineage>
</organism>
<proteinExistence type="predicted"/>
<sequence length="114" mass="13616">MKYSTDPLVRYRLILQTSRHKNTSQKSPSKKHYLAHQTSSVKHNSMKFHRQPYHHLPSNNLHLRPLLKPTPQHLKQIVHNLIFKENQHLKLYHHLKLIMSDSQILLRLNHSSKV</sequence>
<reference evidence="2" key="1">
    <citation type="submission" date="2021-05" db="EMBL/GenBank/DDBJ databases">
        <authorList>
            <person name="Alioto T."/>
            <person name="Alioto T."/>
            <person name="Gomez Garrido J."/>
        </authorList>
    </citation>
    <scope>NUCLEOTIDE SEQUENCE</scope>
</reference>
<dbReference type="EMBL" id="HBUF01385941">
    <property type="protein sequence ID" value="CAG6732177.1"/>
    <property type="molecule type" value="Transcribed_RNA"/>
</dbReference>
<protein>
    <submittedName>
        <fullName evidence="2">Uncharacterized protein</fullName>
    </submittedName>
</protein>
<dbReference type="EMBL" id="HBUF01645595">
    <property type="protein sequence ID" value="CAG6785843.1"/>
    <property type="molecule type" value="Transcribed_RNA"/>
</dbReference>
<dbReference type="AlphaFoldDB" id="A0A8D8M5F4"/>
<dbReference type="EMBL" id="HBUF01230696">
    <property type="protein sequence ID" value="CAG6673217.1"/>
    <property type="molecule type" value="Transcribed_RNA"/>
</dbReference>
<feature type="region of interest" description="Disordered" evidence="1">
    <location>
        <begin position="17"/>
        <end position="39"/>
    </location>
</feature>
<dbReference type="EMBL" id="HBUF01049422">
    <property type="protein sequence ID" value="CAG6621133.1"/>
    <property type="molecule type" value="Transcribed_RNA"/>
</dbReference>
<feature type="compositionally biased region" description="Basic residues" evidence="1">
    <location>
        <begin position="18"/>
        <end position="34"/>
    </location>
</feature>
<evidence type="ECO:0000313" key="2">
    <source>
        <dbReference type="EMBL" id="CAG6621133.1"/>
    </source>
</evidence>
<dbReference type="EMBL" id="HBUF01645594">
    <property type="protein sequence ID" value="CAG6785841.1"/>
    <property type="molecule type" value="Transcribed_RNA"/>
</dbReference>
<dbReference type="EMBL" id="HBUF01230697">
    <property type="protein sequence ID" value="CAG6673219.1"/>
    <property type="molecule type" value="Transcribed_RNA"/>
</dbReference>